<feature type="non-terminal residue" evidence="2">
    <location>
        <position position="1"/>
    </location>
</feature>
<sequence>SFYSDGKFQKLFLMALAKSSVWESGHEVVLVVLNFVRYSMMANYKTCIRSILIFLLLILVINIFIYYQKEYSHLIVLPPLINHLYPNNFSSLYKKIVLLSCSSDSYTVLYCYYLPYVALAWRRIGIEPFIFLVGSHKIFGKMSLINLLKNDLKIKYYFINVDSSRSISTSQIIRLFGGFILYEYNTTKDLFILIADADLLPISRHRFEIDTNHTNYILAVNAYCCPKEKLSYGKYQNIHYYPMSYVGMKKYLWKKIFFPSNSCHISSNITIDMIECCLKEKMNITIPKNVMKGTKQWDIDQKLLSLLIVQAKDLYNTCVDERELGYRLDPNENFLSSEFNSIYLYDDIHLPNNNEHAVLNNQTWFGLSKIFSHLFHNETIQLLSHYHYQTVASILDKNRTTTRSHVH</sequence>
<proteinExistence type="predicted"/>
<feature type="transmembrane region" description="Helical" evidence="1">
    <location>
        <begin position="47"/>
        <end position="67"/>
    </location>
</feature>
<dbReference type="Proteomes" id="UP000663836">
    <property type="component" value="Unassembled WGS sequence"/>
</dbReference>
<evidence type="ECO:0000313" key="2">
    <source>
        <dbReference type="EMBL" id="CAF3632975.1"/>
    </source>
</evidence>
<keyword evidence="1" id="KW-1133">Transmembrane helix</keyword>
<dbReference type="EMBL" id="CAJOBD010000278">
    <property type="protein sequence ID" value="CAF3632975.1"/>
    <property type="molecule type" value="Genomic_DNA"/>
</dbReference>
<accession>A0A818Q8A3</accession>
<keyword evidence="1" id="KW-0812">Transmembrane</keyword>
<evidence type="ECO:0000313" key="3">
    <source>
        <dbReference type="Proteomes" id="UP000663836"/>
    </source>
</evidence>
<reference evidence="2" key="1">
    <citation type="submission" date="2021-02" db="EMBL/GenBank/DDBJ databases">
        <authorList>
            <person name="Nowell W R."/>
        </authorList>
    </citation>
    <scope>NUCLEOTIDE SEQUENCE</scope>
</reference>
<organism evidence="2 3">
    <name type="scientific">Rotaria sordida</name>
    <dbReference type="NCBI Taxonomy" id="392033"/>
    <lineage>
        <taxon>Eukaryota</taxon>
        <taxon>Metazoa</taxon>
        <taxon>Spiralia</taxon>
        <taxon>Gnathifera</taxon>
        <taxon>Rotifera</taxon>
        <taxon>Eurotatoria</taxon>
        <taxon>Bdelloidea</taxon>
        <taxon>Philodinida</taxon>
        <taxon>Philodinidae</taxon>
        <taxon>Rotaria</taxon>
    </lineage>
</organism>
<gene>
    <name evidence="2" type="ORF">JBS370_LOCUS5385</name>
</gene>
<keyword evidence="1" id="KW-0472">Membrane</keyword>
<protein>
    <submittedName>
        <fullName evidence="2">Uncharacterized protein</fullName>
    </submittedName>
</protein>
<name>A0A818Q8A3_9BILA</name>
<dbReference type="AlphaFoldDB" id="A0A818Q8A3"/>
<evidence type="ECO:0000256" key="1">
    <source>
        <dbReference type="SAM" id="Phobius"/>
    </source>
</evidence>
<comment type="caution">
    <text evidence="2">The sequence shown here is derived from an EMBL/GenBank/DDBJ whole genome shotgun (WGS) entry which is preliminary data.</text>
</comment>